<reference evidence="1" key="1">
    <citation type="submission" date="2021-02" db="EMBL/GenBank/DDBJ databases">
        <authorList>
            <consortium name="DOE Joint Genome Institute"/>
            <person name="Ahrendt S."/>
            <person name="Looney B.P."/>
            <person name="Miyauchi S."/>
            <person name="Morin E."/>
            <person name="Drula E."/>
            <person name="Courty P.E."/>
            <person name="Chicoki N."/>
            <person name="Fauchery L."/>
            <person name="Kohler A."/>
            <person name="Kuo A."/>
            <person name="Labutti K."/>
            <person name="Pangilinan J."/>
            <person name="Lipzen A."/>
            <person name="Riley R."/>
            <person name="Andreopoulos W."/>
            <person name="He G."/>
            <person name="Johnson J."/>
            <person name="Barry K.W."/>
            <person name="Grigoriev I.V."/>
            <person name="Nagy L."/>
            <person name="Hibbett D."/>
            <person name="Henrissat B."/>
            <person name="Matheny P.B."/>
            <person name="Labbe J."/>
            <person name="Martin F."/>
        </authorList>
    </citation>
    <scope>NUCLEOTIDE SEQUENCE</scope>
    <source>
        <strain evidence="1">EC-137</strain>
    </source>
</reference>
<reference evidence="1" key="2">
    <citation type="journal article" date="2022" name="New Phytol.">
        <title>Evolutionary transition to the ectomycorrhizal habit in the genomes of a hyperdiverse lineage of mushroom-forming fungi.</title>
        <authorList>
            <person name="Looney B."/>
            <person name="Miyauchi S."/>
            <person name="Morin E."/>
            <person name="Drula E."/>
            <person name="Courty P.E."/>
            <person name="Kohler A."/>
            <person name="Kuo A."/>
            <person name="LaButti K."/>
            <person name="Pangilinan J."/>
            <person name="Lipzen A."/>
            <person name="Riley R."/>
            <person name="Andreopoulos W."/>
            <person name="He G."/>
            <person name="Johnson J."/>
            <person name="Nolan M."/>
            <person name="Tritt A."/>
            <person name="Barry K.W."/>
            <person name="Grigoriev I.V."/>
            <person name="Nagy L.G."/>
            <person name="Hibbett D."/>
            <person name="Henrissat B."/>
            <person name="Matheny P.B."/>
            <person name="Labbe J."/>
            <person name="Martin F.M."/>
        </authorList>
    </citation>
    <scope>NUCLEOTIDE SEQUENCE</scope>
    <source>
        <strain evidence="1">EC-137</strain>
    </source>
</reference>
<sequence length="332" mass="37940">MPSALPRCVFTCFRSIERWADRLTGFAGPYFVGLATILFTLGTLCFLEIVLPSLPYPFFTAPPCFLILLNLFSHYYYACTVPPGFVGNAPTTQGLGWRWASARKDKHKRGVSWSEELNITPARLSMCSKCKVTRPERAHHCRVCNRCVLKYDHHCPVRINQCVGINNERHFVLFMAYLVIATFFFALLGFPHVADAFGLNSYEMHWNYYIPAIYFAITYILCLVMSFAVAVMLGWHLFSVSVGETAVEAHDHDTYRRIAKERGGQFVNSYDLGNVKNLQLFFNVGMGRYPWYTLVVPLRVPPYTDGSSWARRPGLDRHSGIRAEEELTDEED</sequence>
<evidence type="ECO:0000313" key="2">
    <source>
        <dbReference type="Proteomes" id="UP000814128"/>
    </source>
</evidence>
<evidence type="ECO:0000313" key="1">
    <source>
        <dbReference type="EMBL" id="KAI0036456.1"/>
    </source>
</evidence>
<comment type="caution">
    <text evidence="1">The sequence shown here is derived from an EMBL/GenBank/DDBJ whole genome shotgun (WGS) entry which is preliminary data.</text>
</comment>
<organism evidence="1 2">
    <name type="scientific">Vararia minispora EC-137</name>
    <dbReference type="NCBI Taxonomy" id="1314806"/>
    <lineage>
        <taxon>Eukaryota</taxon>
        <taxon>Fungi</taxon>
        <taxon>Dikarya</taxon>
        <taxon>Basidiomycota</taxon>
        <taxon>Agaricomycotina</taxon>
        <taxon>Agaricomycetes</taxon>
        <taxon>Russulales</taxon>
        <taxon>Lachnocladiaceae</taxon>
        <taxon>Vararia</taxon>
    </lineage>
</organism>
<dbReference type="Proteomes" id="UP000814128">
    <property type="component" value="Unassembled WGS sequence"/>
</dbReference>
<name>A0ACB8QYM9_9AGAM</name>
<proteinExistence type="predicted"/>
<protein>
    <submittedName>
        <fullName evidence="1">Zf-DHHC-domain-containing protein</fullName>
    </submittedName>
</protein>
<gene>
    <name evidence="1" type="ORF">K488DRAFT_75983</name>
</gene>
<accession>A0ACB8QYM9</accession>
<keyword evidence="2" id="KW-1185">Reference proteome</keyword>
<dbReference type="EMBL" id="MU273471">
    <property type="protein sequence ID" value="KAI0036456.1"/>
    <property type="molecule type" value="Genomic_DNA"/>
</dbReference>